<protein>
    <submittedName>
        <fullName evidence="1">Uncharacterized protein</fullName>
    </submittedName>
</protein>
<dbReference type="AlphaFoldDB" id="A0A8H9BSL5"/>
<accession>A0A8H9BSL5</accession>
<sequence length="82" mass="9467">MIEEIIYDKSYKCKSADGKVTGSFRFTKSDLGDTWITFIINIAKQINVKNILLTKEPEIDEYDIDIVNIILNDSNLQFIGYE</sequence>
<comment type="caution">
    <text evidence="1">The sequence shown here is derived from an EMBL/GenBank/DDBJ whole genome shotgun (WGS) entry which is preliminary data.</text>
</comment>
<gene>
    <name evidence="1" type="ORF">EGV54_00110</name>
</gene>
<evidence type="ECO:0000313" key="2">
    <source>
        <dbReference type="Proteomes" id="UP000600220"/>
    </source>
</evidence>
<name>A0A8H9BSL5_STAPS</name>
<evidence type="ECO:0000313" key="1">
    <source>
        <dbReference type="EMBL" id="EGQ4383505.1"/>
    </source>
</evidence>
<organism evidence="1 2">
    <name type="scientific">Staphylococcus pseudintermedius</name>
    <dbReference type="NCBI Taxonomy" id="283734"/>
    <lineage>
        <taxon>Bacteria</taxon>
        <taxon>Bacillati</taxon>
        <taxon>Bacillota</taxon>
        <taxon>Bacilli</taxon>
        <taxon>Bacillales</taxon>
        <taxon>Staphylococcaceae</taxon>
        <taxon>Staphylococcus</taxon>
        <taxon>Staphylococcus intermedius group</taxon>
    </lineage>
</organism>
<dbReference type="RefSeq" id="WP_065354269.1">
    <property type="nucleotide sequence ID" value="NZ_CAJESP010000003.1"/>
</dbReference>
<reference evidence="1 2" key="1">
    <citation type="submission" date="2018-11" db="EMBL/GenBank/DDBJ databases">
        <authorList>
            <consortium name="Veterinary Laboratory Investigation and Response Network"/>
        </authorList>
    </citation>
    <scope>NUCLEOTIDE SEQUENCE [LARGE SCALE GENOMIC DNA]</scope>
    <source>
        <strain evidence="1 2">SPSE-18-VL-LA-PA-Ryan-0021</strain>
    </source>
</reference>
<keyword evidence="2" id="KW-1185">Reference proteome</keyword>
<dbReference type="EMBL" id="AAXKXX010000001">
    <property type="protein sequence ID" value="EGQ4383505.1"/>
    <property type="molecule type" value="Genomic_DNA"/>
</dbReference>
<dbReference type="Proteomes" id="UP000600220">
    <property type="component" value="Unassembled WGS sequence"/>
</dbReference>
<proteinExistence type="predicted"/>